<dbReference type="InterPro" id="IPR001525">
    <property type="entry name" value="C5_MeTfrase"/>
</dbReference>
<dbReference type="InterPro" id="IPR029063">
    <property type="entry name" value="SAM-dependent_MTases_sf"/>
</dbReference>
<dbReference type="Proteomes" id="UP001152797">
    <property type="component" value="Unassembled WGS sequence"/>
</dbReference>
<accession>A0A9P1CGT9</accession>
<protein>
    <submittedName>
        <fullName evidence="4">Uncharacterized protein</fullName>
    </submittedName>
</protein>
<dbReference type="EMBL" id="CAMXCT030001580">
    <property type="protein sequence ID" value="CAL4778647.1"/>
    <property type="molecule type" value="Genomic_DNA"/>
</dbReference>
<keyword evidence="2" id="KW-0808">Transferase</keyword>
<evidence type="ECO:0000256" key="1">
    <source>
        <dbReference type="ARBA" id="ARBA00022603"/>
    </source>
</evidence>
<reference evidence="4" key="1">
    <citation type="submission" date="2022-10" db="EMBL/GenBank/DDBJ databases">
        <authorList>
            <person name="Chen Y."/>
            <person name="Dougan E. K."/>
            <person name="Chan C."/>
            <person name="Rhodes N."/>
            <person name="Thang M."/>
        </authorList>
    </citation>
    <scope>NUCLEOTIDE SEQUENCE</scope>
</reference>
<dbReference type="OrthoDB" id="420520at2759"/>
<organism evidence="4">
    <name type="scientific">Cladocopium goreaui</name>
    <dbReference type="NCBI Taxonomy" id="2562237"/>
    <lineage>
        <taxon>Eukaryota</taxon>
        <taxon>Sar</taxon>
        <taxon>Alveolata</taxon>
        <taxon>Dinophyceae</taxon>
        <taxon>Suessiales</taxon>
        <taxon>Symbiodiniaceae</taxon>
        <taxon>Cladocopium</taxon>
    </lineage>
</organism>
<feature type="compositionally biased region" description="Acidic residues" evidence="3">
    <location>
        <begin position="1"/>
        <end position="10"/>
    </location>
</feature>
<dbReference type="SUPFAM" id="SSF53335">
    <property type="entry name" value="S-adenosyl-L-methionine-dependent methyltransferases"/>
    <property type="match status" value="1"/>
</dbReference>
<evidence type="ECO:0000313" key="6">
    <source>
        <dbReference type="Proteomes" id="UP001152797"/>
    </source>
</evidence>
<dbReference type="AlphaFoldDB" id="A0A9P1CGT9"/>
<evidence type="ECO:0000313" key="5">
    <source>
        <dbReference type="EMBL" id="CAL1144710.1"/>
    </source>
</evidence>
<evidence type="ECO:0000256" key="3">
    <source>
        <dbReference type="SAM" id="MobiDB-lite"/>
    </source>
</evidence>
<reference evidence="5" key="2">
    <citation type="submission" date="2024-04" db="EMBL/GenBank/DDBJ databases">
        <authorList>
            <person name="Chen Y."/>
            <person name="Shah S."/>
            <person name="Dougan E. K."/>
            <person name="Thang M."/>
            <person name="Chan C."/>
        </authorList>
    </citation>
    <scope>NUCLEOTIDE SEQUENCE [LARGE SCALE GENOMIC DNA]</scope>
</reference>
<evidence type="ECO:0000313" key="4">
    <source>
        <dbReference type="EMBL" id="CAI3991335.1"/>
    </source>
</evidence>
<keyword evidence="1" id="KW-0489">Methyltransferase</keyword>
<name>A0A9P1CGT9_9DINO</name>
<gene>
    <name evidence="4" type="ORF">C1SCF055_LOCUS18253</name>
</gene>
<sequence>MDMMELETQPDETPHGESKEPQPDETPHGESKEQDATMLFGDDQGLVNTKLEMQVSTAKAHRLFPEFEKTQLMPVKEELGDEYVEFGDPSGDPEADLENFWCWVSSRDDGKDNNGAGEDENETETKANAGTIFTPSHTYPAPPSDKHPDINRILESDSSSYQTFRAVRDYLNQAVVDFFTLENVDMDSSTDDSTSNFNVIVQTLEQVGSGYFVKVFKLCSCDFGVPQRRVRLFFVGLNKETQDEKSFHRIEEWLKLFQLKTQTPDMTLALAMLHT</sequence>
<keyword evidence="6" id="KW-1185">Reference proteome</keyword>
<comment type="caution">
    <text evidence="4">The sequence shown here is derived from an EMBL/GenBank/DDBJ whole genome shotgun (WGS) entry which is preliminary data.</text>
</comment>
<dbReference type="GO" id="GO:0032259">
    <property type="term" value="P:methylation"/>
    <property type="evidence" value="ECO:0007669"/>
    <property type="project" value="UniProtKB-KW"/>
</dbReference>
<dbReference type="Gene3D" id="3.40.50.150">
    <property type="entry name" value="Vaccinia Virus protein VP39"/>
    <property type="match status" value="1"/>
</dbReference>
<feature type="compositionally biased region" description="Basic and acidic residues" evidence="3">
    <location>
        <begin position="12"/>
        <end position="35"/>
    </location>
</feature>
<dbReference type="Pfam" id="PF00145">
    <property type="entry name" value="DNA_methylase"/>
    <property type="match status" value="1"/>
</dbReference>
<dbReference type="EMBL" id="CAMXCT010001580">
    <property type="protein sequence ID" value="CAI3991335.1"/>
    <property type="molecule type" value="Genomic_DNA"/>
</dbReference>
<proteinExistence type="predicted"/>
<feature type="region of interest" description="Disordered" evidence="3">
    <location>
        <begin position="1"/>
        <end position="36"/>
    </location>
</feature>
<dbReference type="EMBL" id="CAMXCT020001580">
    <property type="protein sequence ID" value="CAL1144710.1"/>
    <property type="molecule type" value="Genomic_DNA"/>
</dbReference>
<dbReference type="GO" id="GO:0008168">
    <property type="term" value="F:methyltransferase activity"/>
    <property type="evidence" value="ECO:0007669"/>
    <property type="project" value="UniProtKB-KW"/>
</dbReference>
<evidence type="ECO:0000256" key="2">
    <source>
        <dbReference type="ARBA" id="ARBA00022679"/>
    </source>
</evidence>